<accession>A0A6J4RCD6</accession>
<feature type="chain" id="PRO_5026812722" description="Secreted protein" evidence="1">
    <location>
        <begin position="24"/>
        <end position="108"/>
    </location>
</feature>
<feature type="signal peptide" evidence="1">
    <location>
        <begin position="1"/>
        <end position="23"/>
    </location>
</feature>
<proteinExistence type="predicted"/>
<organism evidence="2">
    <name type="scientific">uncultured Rubrobacteraceae bacterium</name>
    <dbReference type="NCBI Taxonomy" id="349277"/>
    <lineage>
        <taxon>Bacteria</taxon>
        <taxon>Bacillati</taxon>
        <taxon>Actinomycetota</taxon>
        <taxon>Rubrobacteria</taxon>
        <taxon>Rubrobacterales</taxon>
        <taxon>Rubrobacteraceae</taxon>
        <taxon>environmental samples</taxon>
    </lineage>
</organism>
<evidence type="ECO:0000313" key="2">
    <source>
        <dbReference type="EMBL" id="CAA9470202.1"/>
    </source>
</evidence>
<keyword evidence="1" id="KW-0732">Signal</keyword>
<dbReference type="AlphaFoldDB" id="A0A6J4RCD6"/>
<gene>
    <name evidence="2" type="ORF">AVDCRST_MAG05-490</name>
</gene>
<evidence type="ECO:0008006" key="3">
    <source>
        <dbReference type="Google" id="ProtNLM"/>
    </source>
</evidence>
<name>A0A6J4RCD6_9ACTN</name>
<reference evidence="2" key="1">
    <citation type="submission" date="2020-02" db="EMBL/GenBank/DDBJ databases">
        <authorList>
            <person name="Meier V. D."/>
        </authorList>
    </citation>
    <scope>NUCLEOTIDE SEQUENCE</scope>
    <source>
        <strain evidence="2">AVDCRST_MAG05</strain>
    </source>
</reference>
<dbReference type="EMBL" id="CADCVM010000059">
    <property type="protein sequence ID" value="CAA9470202.1"/>
    <property type="molecule type" value="Genomic_DNA"/>
</dbReference>
<sequence length="108" mass="11023">MKKLIATAAAAAALVLAASPATAQVTSEVEGDDNTTRTAQFVDASQFQAALQVQYGDATATADDDSTAEATVDSSQGITQNQANAGLGEIDDLNQGGDEAGDFFFFVD</sequence>
<protein>
    <recommendedName>
        <fullName evidence="3">Secreted protein</fullName>
    </recommendedName>
</protein>
<evidence type="ECO:0000256" key="1">
    <source>
        <dbReference type="SAM" id="SignalP"/>
    </source>
</evidence>